<evidence type="ECO:0000313" key="1">
    <source>
        <dbReference type="EMBL" id="MBP1989949.1"/>
    </source>
</evidence>
<comment type="caution">
    <text evidence="1">The sequence shown here is derived from an EMBL/GenBank/DDBJ whole genome shotgun (WGS) entry which is preliminary data.</text>
</comment>
<organism evidence="1 2">
    <name type="scientific">Paenibacillus eucommiae</name>
    <dbReference type="NCBI Taxonomy" id="1355755"/>
    <lineage>
        <taxon>Bacteria</taxon>
        <taxon>Bacillati</taxon>
        <taxon>Bacillota</taxon>
        <taxon>Bacilli</taxon>
        <taxon>Bacillales</taxon>
        <taxon>Paenibacillaceae</taxon>
        <taxon>Paenibacillus</taxon>
    </lineage>
</organism>
<reference evidence="1 2" key="1">
    <citation type="submission" date="2021-03" db="EMBL/GenBank/DDBJ databases">
        <title>Genomic Encyclopedia of Type Strains, Phase IV (KMG-IV): sequencing the most valuable type-strain genomes for metagenomic binning, comparative biology and taxonomic classification.</title>
        <authorList>
            <person name="Goeker M."/>
        </authorList>
    </citation>
    <scope>NUCLEOTIDE SEQUENCE [LARGE SCALE GENOMIC DNA]</scope>
    <source>
        <strain evidence="1 2">DSM 26048</strain>
    </source>
</reference>
<name>A0ABS4IQW2_9BACL</name>
<dbReference type="Proteomes" id="UP001519287">
    <property type="component" value="Unassembled WGS sequence"/>
</dbReference>
<dbReference type="EMBL" id="JAGGLB010000003">
    <property type="protein sequence ID" value="MBP1989949.1"/>
    <property type="molecule type" value="Genomic_DNA"/>
</dbReference>
<proteinExistence type="predicted"/>
<protein>
    <submittedName>
        <fullName evidence="1">Uncharacterized protein</fullName>
    </submittedName>
</protein>
<sequence>MFDSIKKYTVGWQQLYCFRKKNKIVQTSGKQLLLVVCLSVTRSTLCS</sequence>
<accession>A0ABS4IQW2</accession>
<keyword evidence="2" id="KW-1185">Reference proteome</keyword>
<gene>
    <name evidence="1" type="ORF">J2Z66_001547</name>
</gene>
<evidence type="ECO:0000313" key="2">
    <source>
        <dbReference type="Proteomes" id="UP001519287"/>
    </source>
</evidence>